<keyword evidence="3" id="KW-1185">Reference proteome</keyword>
<dbReference type="PROSITE" id="PS51186">
    <property type="entry name" value="GNAT"/>
    <property type="match status" value="1"/>
</dbReference>
<feature type="domain" description="N-acetyltransferase" evidence="1">
    <location>
        <begin position="6"/>
        <end position="167"/>
    </location>
</feature>
<accession>A0A1B1Z822</accession>
<dbReference type="AlphaFoldDB" id="A0A1B1Z822"/>
<dbReference type="STRING" id="255247.ABE41_016420"/>
<dbReference type="EMBL" id="CP016761">
    <property type="protein sequence ID" value="ANX13597.1"/>
    <property type="molecule type" value="Genomic_DNA"/>
</dbReference>
<dbReference type="SUPFAM" id="SSF55729">
    <property type="entry name" value="Acyl-CoA N-acyltransferases (Nat)"/>
    <property type="match status" value="1"/>
</dbReference>
<dbReference type="Pfam" id="PF13302">
    <property type="entry name" value="Acetyltransf_3"/>
    <property type="match status" value="1"/>
</dbReference>
<dbReference type="KEGG" id="far:ABE41_016420"/>
<dbReference type="Proteomes" id="UP000077412">
    <property type="component" value="Chromosome"/>
</dbReference>
<protein>
    <submittedName>
        <fullName evidence="2">GNAT family N-acetyltransferase</fullName>
    </submittedName>
</protein>
<proteinExistence type="predicted"/>
<evidence type="ECO:0000313" key="2">
    <source>
        <dbReference type="EMBL" id="ANX13597.1"/>
    </source>
</evidence>
<dbReference type="RefSeq" id="WP_066292640.1">
    <property type="nucleotide sequence ID" value="NZ_CP016761.1"/>
</dbReference>
<gene>
    <name evidence="2" type="ORF">ABE41_016420</name>
</gene>
<dbReference type="InterPro" id="IPR051531">
    <property type="entry name" value="N-acetyltransferase"/>
</dbReference>
<reference evidence="2 3" key="1">
    <citation type="submission" date="2016-08" db="EMBL/GenBank/DDBJ databases">
        <title>Complete genome sequence of Fictibacillus arsenicus G25-54, a strain with toxicity to nematodes and a potential arsenic-resistance activity.</title>
        <authorList>
            <person name="Zheng Z."/>
        </authorList>
    </citation>
    <scope>NUCLEOTIDE SEQUENCE [LARGE SCALE GENOMIC DNA]</scope>
    <source>
        <strain evidence="2 3">G25-54</strain>
    </source>
</reference>
<dbReference type="InterPro" id="IPR016181">
    <property type="entry name" value="Acyl_CoA_acyltransferase"/>
</dbReference>
<dbReference type="GO" id="GO:0016747">
    <property type="term" value="F:acyltransferase activity, transferring groups other than amino-acyl groups"/>
    <property type="evidence" value="ECO:0007669"/>
    <property type="project" value="InterPro"/>
</dbReference>
<organism evidence="2 3">
    <name type="scientific">Fictibacillus arsenicus</name>
    <dbReference type="NCBI Taxonomy" id="255247"/>
    <lineage>
        <taxon>Bacteria</taxon>
        <taxon>Bacillati</taxon>
        <taxon>Bacillota</taxon>
        <taxon>Bacilli</taxon>
        <taxon>Bacillales</taxon>
        <taxon>Fictibacillaceae</taxon>
        <taxon>Fictibacillus</taxon>
    </lineage>
</organism>
<keyword evidence="2" id="KW-0808">Transferase</keyword>
<sequence length="175" mass="20033">METERLQFRPYTSEDFSFFSSLWADPAVVRYIGKGVTRSPEEARKSFREWLLPGYRDGRGLYLILHKETEHPIGHAGVVQQAVDGKKEFEIGYWIAKEYWGNGYATEAAVFFKQYACQKLGLKRLICLIQKQNERSISVALKLGMAHEKNTTFNAIPVNVYAWTSDSLNSNLPFG</sequence>
<dbReference type="InterPro" id="IPR000182">
    <property type="entry name" value="GNAT_dom"/>
</dbReference>
<evidence type="ECO:0000259" key="1">
    <source>
        <dbReference type="PROSITE" id="PS51186"/>
    </source>
</evidence>
<dbReference type="Gene3D" id="3.40.630.30">
    <property type="match status" value="1"/>
</dbReference>
<evidence type="ECO:0000313" key="3">
    <source>
        <dbReference type="Proteomes" id="UP000077412"/>
    </source>
</evidence>
<dbReference type="OrthoDB" id="9798081at2"/>
<dbReference type="PANTHER" id="PTHR43792">
    <property type="entry name" value="GNAT FAMILY, PUTATIVE (AFU_ORTHOLOGUE AFUA_3G00765)-RELATED-RELATED"/>
    <property type="match status" value="1"/>
</dbReference>
<name>A0A1B1Z822_9BACL</name>
<dbReference type="PANTHER" id="PTHR43792:SF1">
    <property type="entry name" value="N-ACETYLTRANSFERASE DOMAIN-CONTAINING PROTEIN"/>
    <property type="match status" value="1"/>
</dbReference>